<feature type="signal peptide" evidence="2">
    <location>
        <begin position="1"/>
        <end position="21"/>
    </location>
</feature>
<evidence type="ECO:0000256" key="1">
    <source>
        <dbReference type="SAM" id="MobiDB-lite"/>
    </source>
</evidence>
<name>G2QK93_THET4</name>
<evidence type="ECO:0000256" key="2">
    <source>
        <dbReference type="SAM" id="SignalP"/>
    </source>
</evidence>
<dbReference type="Proteomes" id="UP000007322">
    <property type="component" value="Chromosome 5"/>
</dbReference>
<dbReference type="KEGG" id="mtm:MYCTH_2112126"/>
<dbReference type="InParanoid" id="G2QK93"/>
<keyword evidence="2" id="KW-0732">Signal</keyword>
<dbReference type="AlphaFoldDB" id="G2QK93"/>
<evidence type="ECO:0000313" key="3">
    <source>
        <dbReference type="EMBL" id="AEO59999.1"/>
    </source>
</evidence>
<dbReference type="RefSeq" id="XP_003665244.1">
    <property type="nucleotide sequence ID" value="XM_003665196.1"/>
</dbReference>
<gene>
    <name evidence="3" type="ORF">MYCTH_2112126</name>
</gene>
<sequence length="116" mass="12088">MAAKQWLVRALFCQSLAQCLGAGLSSPTNAAGGPAGKGARTVGQSLQEISLEPKPRWPDAVRRHSGSLGSNAPVPLTCPWTTTAASESCMGQTMVAVELSIVSATAQRSRRKLVVL</sequence>
<dbReference type="HOGENOM" id="CLU_2098512_0_0_1"/>
<reference evidence="3 4" key="1">
    <citation type="journal article" date="2011" name="Nat. Biotechnol.">
        <title>Comparative genomic analysis of the thermophilic biomass-degrading fungi Myceliophthora thermophila and Thielavia terrestris.</title>
        <authorList>
            <person name="Berka R.M."/>
            <person name="Grigoriev I.V."/>
            <person name="Otillar R."/>
            <person name="Salamov A."/>
            <person name="Grimwood J."/>
            <person name="Reid I."/>
            <person name="Ishmael N."/>
            <person name="John T."/>
            <person name="Darmond C."/>
            <person name="Moisan M.-C."/>
            <person name="Henrissat B."/>
            <person name="Coutinho P.M."/>
            <person name="Lombard V."/>
            <person name="Natvig D.O."/>
            <person name="Lindquist E."/>
            <person name="Schmutz J."/>
            <person name="Lucas S."/>
            <person name="Harris P."/>
            <person name="Powlowski J."/>
            <person name="Bellemare A."/>
            <person name="Taylor D."/>
            <person name="Butler G."/>
            <person name="de Vries R.P."/>
            <person name="Allijn I.E."/>
            <person name="van den Brink J."/>
            <person name="Ushinsky S."/>
            <person name="Storms R."/>
            <person name="Powell A.J."/>
            <person name="Paulsen I.T."/>
            <person name="Elbourne L.D.H."/>
            <person name="Baker S.E."/>
            <person name="Magnuson J."/>
            <person name="LaBoissiere S."/>
            <person name="Clutterbuck A.J."/>
            <person name="Martinez D."/>
            <person name="Wogulis M."/>
            <person name="de Leon A.L."/>
            <person name="Rey M.W."/>
            <person name="Tsang A."/>
        </authorList>
    </citation>
    <scope>NUCLEOTIDE SEQUENCE [LARGE SCALE GENOMIC DNA]</scope>
    <source>
        <strain evidence="4">ATCC 42464 / BCRC 31852 / DSM 1799</strain>
    </source>
</reference>
<feature type="chain" id="PRO_5003436476" evidence="2">
    <location>
        <begin position="22"/>
        <end position="116"/>
    </location>
</feature>
<protein>
    <submittedName>
        <fullName evidence="3">Uncharacterized protein</fullName>
    </submittedName>
</protein>
<dbReference type="GeneID" id="11511004"/>
<organism evidence="3 4">
    <name type="scientific">Thermothelomyces thermophilus (strain ATCC 42464 / BCRC 31852 / DSM 1799)</name>
    <name type="common">Sporotrichum thermophile</name>
    <dbReference type="NCBI Taxonomy" id="573729"/>
    <lineage>
        <taxon>Eukaryota</taxon>
        <taxon>Fungi</taxon>
        <taxon>Dikarya</taxon>
        <taxon>Ascomycota</taxon>
        <taxon>Pezizomycotina</taxon>
        <taxon>Sordariomycetes</taxon>
        <taxon>Sordariomycetidae</taxon>
        <taxon>Sordariales</taxon>
        <taxon>Chaetomiaceae</taxon>
        <taxon>Thermothelomyces</taxon>
    </lineage>
</organism>
<feature type="compositionally biased region" description="Basic and acidic residues" evidence="1">
    <location>
        <begin position="51"/>
        <end position="62"/>
    </location>
</feature>
<accession>G2QK93</accession>
<proteinExistence type="predicted"/>
<keyword evidence="4" id="KW-1185">Reference proteome</keyword>
<evidence type="ECO:0000313" key="4">
    <source>
        <dbReference type="Proteomes" id="UP000007322"/>
    </source>
</evidence>
<dbReference type="VEuPathDB" id="FungiDB:MYCTH_2112126"/>
<dbReference type="EMBL" id="CP003006">
    <property type="protein sequence ID" value="AEO59999.1"/>
    <property type="molecule type" value="Genomic_DNA"/>
</dbReference>
<feature type="region of interest" description="Disordered" evidence="1">
    <location>
        <begin position="27"/>
        <end position="68"/>
    </location>
</feature>